<dbReference type="GO" id="GO:0016740">
    <property type="term" value="F:transferase activity"/>
    <property type="evidence" value="ECO:0007669"/>
    <property type="project" value="UniProtKB-KW"/>
</dbReference>
<dbReference type="Gene3D" id="3.40.50.2000">
    <property type="entry name" value="Glycogen Phosphorylase B"/>
    <property type="match status" value="2"/>
</dbReference>
<dbReference type="PANTHER" id="PTHR12526">
    <property type="entry name" value="GLYCOSYLTRANSFERASE"/>
    <property type="match status" value="1"/>
</dbReference>
<evidence type="ECO:0000313" key="7">
    <source>
        <dbReference type="Proteomes" id="UP001225605"/>
    </source>
</evidence>
<feature type="domain" description="Glycosyl transferase family 1" evidence="4">
    <location>
        <begin position="198"/>
        <end position="355"/>
    </location>
</feature>
<dbReference type="EMBL" id="NSDM01000005">
    <property type="protein sequence ID" value="MDQ2584986.1"/>
    <property type="molecule type" value="Genomic_DNA"/>
</dbReference>
<dbReference type="PANTHER" id="PTHR12526:SF635">
    <property type="entry name" value="GLYCOSYL TRANSFERASE GROUP 1"/>
    <property type="match status" value="1"/>
</dbReference>
<keyword evidence="2 6" id="KW-0808">Transferase</keyword>
<evidence type="ECO:0000259" key="5">
    <source>
        <dbReference type="Pfam" id="PF13439"/>
    </source>
</evidence>
<accession>A0ABU0WYP2</accession>
<evidence type="ECO:0000256" key="2">
    <source>
        <dbReference type="ARBA" id="ARBA00022679"/>
    </source>
</evidence>
<evidence type="ECO:0000313" key="6">
    <source>
        <dbReference type="EMBL" id="MDQ2584986.1"/>
    </source>
</evidence>
<proteinExistence type="predicted"/>
<keyword evidence="7" id="KW-1185">Reference proteome</keyword>
<feature type="domain" description="Glycosyltransferase subfamily 4-like N-terminal" evidence="5">
    <location>
        <begin position="21"/>
        <end position="184"/>
    </location>
</feature>
<dbReference type="Proteomes" id="UP001225605">
    <property type="component" value="Unassembled WGS sequence"/>
</dbReference>
<name>A0ABU0WYP2_9PSEU</name>
<feature type="region of interest" description="Disordered" evidence="3">
    <location>
        <begin position="383"/>
        <end position="402"/>
    </location>
</feature>
<sequence>MVSIDANPLSTAAAGPVEDSAVRVADLSAALTALGHDVVVHARRDSADAPELVPTRYGYTVFQVHAGPPDAAADLDAFTRALHARWSVDRPDVVHAHGWTAGLASVLAARRLDVPVVQSFHGLGVLRQRLGAPVESRRVSTERLVAREVAGVLAAHTDELEDLVHAGVPRPRVTVVPHGVDVERFAPEGPAAGRRLPRRVLSVADLRPGDGVDDVITALRGMPDTELVVVGRSIGSRADLAARVEQVRAHAARCGAADRVRLVGPVPRAAFPALLRSADVLATVPDEATGTGVALEAMTCGVPVVATPGGGLADVVVDGVTGLLVPHADTRALAHALRPLLADHARRDAYGTAGADRVASRYAMARVAQDTERAYLRVTGGDEVVPHPEEGVDAPASQQLQA</sequence>
<dbReference type="Pfam" id="PF00534">
    <property type="entry name" value="Glycos_transf_1"/>
    <property type="match status" value="1"/>
</dbReference>
<dbReference type="Pfam" id="PF13439">
    <property type="entry name" value="Glyco_transf_4"/>
    <property type="match status" value="1"/>
</dbReference>
<keyword evidence="1" id="KW-0328">Glycosyltransferase</keyword>
<evidence type="ECO:0000259" key="4">
    <source>
        <dbReference type="Pfam" id="PF00534"/>
    </source>
</evidence>
<dbReference type="InterPro" id="IPR001296">
    <property type="entry name" value="Glyco_trans_1"/>
</dbReference>
<dbReference type="InterPro" id="IPR028098">
    <property type="entry name" value="Glyco_trans_4-like_N"/>
</dbReference>
<gene>
    <name evidence="6" type="ORF">CKY47_13545</name>
</gene>
<reference evidence="6 7" key="1">
    <citation type="submission" date="2017-06" db="EMBL/GenBank/DDBJ databases">
        <title>Cultured bacterium strain Saccharothrix yanglingensis Hhs.015.</title>
        <authorList>
            <person name="Xia Y."/>
        </authorList>
    </citation>
    <scope>NUCLEOTIDE SEQUENCE [LARGE SCALE GENOMIC DNA]</scope>
    <source>
        <strain evidence="6 7">Hhs.015</strain>
    </source>
</reference>
<evidence type="ECO:0000256" key="3">
    <source>
        <dbReference type="SAM" id="MobiDB-lite"/>
    </source>
</evidence>
<protein>
    <submittedName>
        <fullName evidence="6">Glycosyl transferase</fullName>
    </submittedName>
</protein>
<organism evidence="6 7">
    <name type="scientific">Saccharothrix yanglingensis</name>
    <dbReference type="NCBI Taxonomy" id="659496"/>
    <lineage>
        <taxon>Bacteria</taxon>
        <taxon>Bacillati</taxon>
        <taxon>Actinomycetota</taxon>
        <taxon>Actinomycetes</taxon>
        <taxon>Pseudonocardiales</taxon>
        <taxon>Pseudonocardiaceae</taxon>
        <taxon>Saccharothrix</taxon>
    </lineage>
</organism>
<evidence type="ECO:0000256" key="1">
    <source>
        <dbReference type="ARBA" id="ARBA00022676"/>
    </source>
</evidence>
<comment type="caution">
    <text evidence="6">The sequence shown here is derived from an EMBL/GenBank/DDBJ whole genome shotgun (WGS) entry which is preliminary data.</text>
</comment>
<dbReference type="SUPFAM" id="SSF53756">
    <property type="entry name" value="UDP-Glycosyltransferase/glycogen phosphorylase"/>
    <property type="match status" value="1"/>
</dbReference>